<evidence type="ECO:0000259" key="2">
    <source>
        <dbReference type="Pfam" id="PF18121"/>
    </source>
</evidence>
<dbReference type="GO" id="GO:0006367">
    <property type="term" value="P:transcription initiation at RNA polymerase II promoter"/>
    <property type="evidence" value="ECO:0007669"/>
    <property type="project" value="UniProtKB-UniRule"/>
</dbReference>
<evidence type="ECO:0000313" key="4">
    <source>
        <dbReference type="Proteomes" id="UP001310594"/>
    </source>
</evidence>
<feature type="compositionally biased region" description="Basic and acidic residues" evidence="1">
    <location>
        <begin position="8"/>
        <end position="17"/>
    </location>
</feature>
<feature type="domain" description="TFA2 Winged helix" evidence="2">
    <location>
        <begin position="135"/>
        <end position="194"/>
    </location>
</feature>
<evidence type="ECO:0000256" key="1">
    <source>
        <dbReference type="SAM" id="MobiDB-lite"/>
    </source>
</evidence>
<dbReference type="InterPro" id="IPR016656">
    <property type="entry name" value="TFIIE-bsu"/>
</dbReference>
<dbReference type="Proteomes" id="UP001310594">
    <property type="component" value="Unassembled WGS sequence"/>
</dbReference>
<name>A0AAN7WH52_9PEZI</name>
<gene>
    <name evidence="3" type="ORF">LTR97_001305</name>
</gene>
<reference evidence="3" key="1">
    <citation type="submission" date="2023-08" db="EMBL/GenBank/DDBJ databases">
        <title>Black Yeasts Isolated from many extreme environments.</title>
        <authorList>
            <person name="Coleine C."/>
            <person name="Stajich J.E."/>
            <person name="Selbmann L."/>
        </authorList>
    </citation>
    <scope>NUCLEOTIDE SEQUENCE</scope>
    <source>
        <strain evidence="3">CCFEE 5810</strain>
    </source>
</reference>
<feature type="region of interest" description="Disordered" evidence="1">
    <location>
        <begin position="1"/>
        <end position="53"/>
    </location>
</feature>
<protein>
    <recommendedName>
        <fullName evidence="2">TFA2 Winged helix domain-containing protein</fullName>
    </recommendedName>
</protein>
<proteinExistence type="predicted"/>
<dbReference type="Pfam" id="PF18121">
    <property type="entry name" value="TFA2_Winged_2"/>
    <property type="match status" value="1"/>
</dbReference>
<dbReference type="PANTHER" id="PTHR12716:SF8">
    <property type="entry name" value="TRANSCRIPTION INITIATION FACTOR IIE SUBUNIT BETA"/>
    <property type="match status" value="1"/>
</dbReference>
<feature type="compositionally biased region" description="Low complexity" evidence="1">
    <location>
        <begin position="24"/>
        <end position="39"/>
    </location>
</feature>
<dbReference type="InterPro" id="IPR040501">
    <property type="entry name" value="TFA2_Winged_2"/>
</dbReference>
<feature type="compositionally biased region" description="Pro residues" evidence="1">
    <location>
        <begin position="40"/>
        <end position="50"/>
    </location>
</feature>
<accession>A0AAN7WH52</accession>
<evidence type="ECO:0000313" key="3">
    <source>
        <dbReference type="EMBL" id="KAK5706317.1"/>
    </source>
</evidence>
<dbReference type="AlphaFoldDB" id="A0AAN7WH52"/>
<sequence>MSLNDSLRAFKSERAETVSRNIHSSRPAASTPTPRTSTPKPDPLPKPSNHPPINGELMTYVLYAVDRLRTSYPKPQPSADLLLNISLPLNLRGPVAEARFKRALSGHHHAQIIAAKSSPNGKESFKYRPLHPVMNGDELRDYLARLDSASGVSVKDLKDGWPDCIPTITLLESRGEILVRRNLKDGTPHRVYPDNPAWHLTTPVDPGNPNTTHKLLEISPDFLQVYSSIKLPPNGNDLIAELQGAGLVPTSAVKEIKGVGGKKKERKRVERRNAKKTNTHMAGVLKDYSKVKAAKNAAGT</sequence>
<organism evidence="3 4">
    <name type="scientific">Elasticomyces elasticus</name>
    <dbReference type="NCBI Taxonomy" id="574655"/>
    <lineage>
        <taxon>Eukaryota</taxon>
        <taxon>Fungi</taxon>
        <taxon>Dikarya</taxon>
        <taxon>Ascomycota</taxon>
        <taxon>Pezizomycotina</taxon>
        <taxon>Dothideomycetes</taxon>
        <taxon>Dothideomycetidae</taxon>
        <taxon>Mycosphaerellales</taxon>
        <taxon>Teratosphaeriaceae</taxon>
        <taxon>Elasticomyces</taxon>
    </lineage>
</organism>
<dbReference type="GO" id="GO:0003677">
    <property type="term" value="F:DNA binding"/>
    <property type="evidence" value="ECO:0007669"/>
    <property type="project" value="UniProtKB-UniRule"/>
</dbReference>
<dbReference type="PANTHER" id="PTHR12716">
    <property type="entry name" value="TRANSCRIPTION INITIATION FACTOR IIE, BETA SUBUNIT"/>
    <property type="match status" value="1"/>
</dbReference>
<dbReference type="GO" id="GO:0005673">
    <property type="term" value="C:transcription factor TFIIE complex"/>
    <property type="evidence" value="ECO:0007669"/>
    <property type="project" value="UniProtKB-UniRule"/>
</dbReference>
<dbReference type="EMBL" id="JAVRQU010000002">
    <property type="protein sequence ID" value="KAK5706317.1"/>
    <property type="molecule type" value="Genomic_DNA"/>
</dbReference>
<comment type="caution">
    <text evidence="3">The sequence shown here is derived from an EMBL/GenBank/DDBJ whole genome shotgun (WGS) entry which is preliminary data.</text>
</comment>
<dbReference type="GO" id="GO:0001097">
    <property type="term" value="F:TFIIH-class transcription factor complex binding"/>
    <property type="evidence" value="ECO:0007669"/>
    <property type="project" value="TreeGrafter"/>
</dbReference>